<feature type="transmembrane region" description="Helical" evidence="1">
    <location>
        <begin position="20"/>
        <end position="41"/>
    </location>
</feature>
<feature type="transmembrane region" description="Helical" evidence="1">
    <location>
        <begin position="53"/>
        <end position="72"/>
    </location>
</feature>
<proteinExistence type="predicted"/>
<evidence type="ECO:0000313" key="2">
    <source>
        <dbReference type="EMBL" id="BAY84667.1"/>
    </source>
</evidence>
<sequence length="84" mass="8920">MMPSIESYVGEQSRQLRIAAMQGVGIVFLGSFSGMVAGLVLSPPPSIKIPKVIIGSLFGGFIGITVALTLILKITREFSIHESD</sequence>
<keyword evidence="1" id="KW-1133">Transmembrane helix</keyword>
<dbReference type="AlphaFoldDB" id="A0A1Z4LTU1"/>
<evidence type="ECO:0000313" key="3">
    <source>
        <dbReference type="Proteomes" id="UP000218418"/>
    </source>
</evidence>
<accession>A0A1Z4LTU1</accession>
<organism evidence="2 3">
    <name type="scientific">Calothrix parasitica NIES-267</name>
    <dbReference type="NCBI Taxonomy" id="1973488"/>
    <lineage>
        <taxon>Bacteria</taxon>
        <taxon>Bacillati</taxon>
        <taxon>Cyanobacteriota</taxon>
        <taxon>Cyanophyceae</taxon>
        <taxon>Nostocales</taxon>
        <taxon>Calotrichaceae</taxon>
        <taxon>Calothrix</taxon>
    </lineage>
</organism>
<name>A0A1Z4LTU1_9CYAN</name>
<dbReference type="Proteomes" id="UP000218418">
    <property type="component" value="Chromosome"/>
</dbReference>
<keyword evidence="1" id="KW-0812">Transmembrane</keyword>
<protein>
    <submittedName>
        <fullName evidence="2">Uncharacterized protein</fullName>
    </submittedName>
</protein>
<dbReference type="EMBL" id="AP018227">
    <property type="protein sequence ID" value="BAY84667.1"/>
    <property type="molecule type" value="Genomic_DNA"/>
</dbReference>
<keyword evidence="3" id="KW-1185">Reference proteome</keyword>
<gene>
    <name evidence="2" type="ORF">NIES267_41630</name>
</gene>
<reference evidence="2 3" key="1">
    <citation type="submission" date="2017-06" db="EMBL/GenBank/DDBJ databases">
        <title>Genome sequencing of cyanobaciteial culture collection at National Institute for Environmental Studies (NIES).</title>
        <authorList>
            <person name="Hirose Y."/>
            <person name="Shimura Y."/>
            <person name="Fujisawa T."/>
            <person name="Nakamura Y."/>
            <person name="Kawachi M."/>
        </authorList>
    </citation>
    <scope>NUCLEOTIDE SEQUENCE [LARGE SCALE GENOMIC DNA]</scope>
    <source>
        <strain evidence="2 3">NIES-267</strain>
    </source>
</reference>
<evidence type="ECO:0000256" key="1">
    <source>
        <dbReference type="SAM" id="Phobius"/>
    </source>
</evidence>
<keyword evidence="1" id="KW-0472">Membrane</keyword>